<dbReference type="EMBL" id="LVWD01000003">
    <property type="protein sequence ID" value="OAD43596.1"/>
    <property type="molecule type" value="Genomic_DNA"/>
</dbReference>
<evidence type="ECO:0000313" key="6">
    <source>
        <dbReference type="Proteomes" id="UP000185680"/>
    </source>
</evidence>
<keyword evidence="5" id="KW-1185">Reference proteome</keyword>
<dbReference type="InterPro" id="IPR032710">
    <property type="entry name" value="NTF2-like_dom_sf"/>
</dbReference>
<dbReference type="Gene3D" id="3.10.450.50">
    <property type="match status" value="1"/>
</dbReference>
<feature type="signal peptide" evidence="1">
    <location>
        <begin position="1"/>
        <end position="20"/>
    </location>
</feature>
<dbReference type="EMBL" id="CP017476">
    <property type="protein sequence ID" value="AOW14379.1"/>
    <property type="molecule type" value="Genomic_DNA"/>
</dbReference>
<evidence type="ECO:0000256" key="1">
    <source>
        <dbReference type="SAM" id="SignalP"/>
    </source>
</evidence>
<accession>A0A167IUC3</accession>
<dbReference type="Proteomes" id="UP000185680">
    <property type="component" value="Chromosome"/>
</dbReference>
<dbReference type="STRING" id="1763535.LPB072_17590"/>
<proteinExistence type="predicted"/>
<protein>
    <recommendedName>
        <fullName evidence="2">Cds6 C-terminal domain-containing protein</fullName>
    </recommendedName>
</protein>
<feature type="domain" description="Cds6 C-terminal" evidence="2">
    <location>
        <begin position="85"/>
        <end position="191"/>
    </location>
</feature>
<evidence type="ECO:0000313" key="3">
    <source>
        <dbReference type="EMBL" id="AOW14379.1"/>
    </source>
</evidence>
<gene>
    <name evidence="3" type="ORF">LPB072_17590</name>
    <name evidence="4" type="ORF">LPB72_03445</name>
</gene>
<dbReference type="AlphaFoldDB" id="A0A167IUC3"/>
<reference evidence="4 5" key="1">
    <citation type="submission" date="2016-02" db="EMBL/GenBank/DDBJ databases">
        <title>Draft genome sequence of Hydrogenophaga sp. LPB0072.</title>
        <authorList>
            <person name="Shin S.-K."/>
            <person name="Yi H."/>
        </authorList>
    </citation>
    <scope>NUCLEOTIDE SEQUENCE [LARGE SCALE GENOMIC DNA]</scope>
    <source>
        <strain evidence="4 5">LPB0072</strain>
    </source>
</reference>
<dbReference type="SUPFAM" id="SSF54427">
    <property type="entry name" value="NTF2-like"/>
    <property type="match status" value="1"/>
</dbReference>
<evidence type="ECO:0000259" key="2">
    <source>
        <dbReference type="Pfam" id="PF24125"/>
    </source>
</evidence>
<evidence type="ECO:0000313" key="5">
    <source>
        <dbReference type="Proteomes" id="UP000185657"/>
    </source>
</evidence>
<dbReference type="Pfam" id="PF24125">
    <property type="entry name" value="Cds6_C"/>
    <property type="match status" value="1"/>
</dbReference>
<reference evidence="3 6" key="2">
    <citation type="submission" date="2016-10" db="EMBL/GenBank/DDBJ databases">
        <title>Hydorgenophaga sp. LPB0072 isolated from gastropod.</title>
        <authorList>
            <person name="Kim E."/>
            <person name="Yi H."/>
        </authorList>
    </citation>
    <scope>NUCLEOTIDE SEQUENCE [LARGE SCALE GENOMIC DNA]</scope>
    <source>
        <strain evidence="3 6">LPB0072</strain>
    </source>
</reference>
<organism evidence="3 6">
    <name type="scientific">Hydrogenophaga crassostreae</name>
    <dbReference type="NCBI Taxonomy" id="1763535"/>
    <lineage>
        <taxon>Bacteria</taxon>
        <taxon>Pseudomonadati</taxon>
        <taxon>Pseudomonadota</taxon>
        <taxon>Betaproteobacteria</taxon>
        <taxon>Burkholderiales</taxon>
        <taxon>Comamonadaceae</taxon>
        <taxon>Hydrogenophaga</taxon>
    </lineage>
</organism>
<name>A0A167IUC3_9BURK</name>
<dbReference type="KEGG" id="hyl:LPB072_17590"/>
<dbReference type="InterPro" id="IPR056203">
    <property type="entry name" value="Cds6_C"/>
</dbReference>
<evidence type="ECO:0000313" key="4">
    <source>
        <dbReference type="EMBL" id="OAD43596.1"/>
    </source>
</evidence>
<dbReference type="Proteomes" id="UP000185657">
    <property type="component" value="Unassembled WGS sequence"/>
</dbReference>
<keyword evidence="1" id="KW-0732">Signal</keyword>
<feature type="chain" id="PRO_5044549659" description="Cds6 C-terminal domain-containing protein" evidence="1">
    <location>
        <begin position="21"/>
        <end position="203"/>
    </location>
</feature>
<sequence>MPVLPVLLGLAAVVAYWAMSANPEAKQAGAAPEQQVAMVASSPQPVEPAPPAEAVSATAVNTSEPAVAAVAAEPAKPLLPLKDQVEAAVETWRQAWSKRDMKTYLGAYSEAFTPQAGMSRADWTASRYRNVGGRKSIDVQISDLQIEALGDDQARAHFLQDYTSGSTREKQLPKTLDLVRNADEQWRIVGEWQGDPPPFAGSE</sequence>